<reference evidence="1 2" key="1">
    <citation type="submission" date="2018-05" db="EMBL/GenBank/DDBJ databases">
        <title>Genome comparison of Eubacterium sp.</title>
        <authorList>
            <person name="Feng Y."/>
            <person name="Sanchez-Andrea I."/>
            <person name="Stams A.J.M."/>
            <person name="De Vos W.M."/>
        </authorList>
    </citation>
    <scope>NUCLEOTIDE SEQUENCE [LARGE SCALE GENOMIC DNA]</scope>
    <source>
        <strain evidence="1 2">YI</strain>
    </source>
</reference>
<dbReference type="RefSeq" id="WP_096920690.1">
    <property type="nucleotide sequence ID" value="NZ_CP029487.1"/>
</dbReference>
<evidence type="ECO:0000313" key="2">
    <source>
        <dbReference type="Proteomes" id="UP000218387"/>
    </source>
</evidence>
<organism evidence="1 2">
    <name type="scientific">Eubacterium maltosivorans</name>
    <dbReference type="NCBI Taxonomy" id="2041044"/>
    <lineage>
        <taxon>Bacteria</taxon>
        <taxon>Bacillati</taxon>
        <taxon>Bacillota</taxon>
        <taxon>Clostridia</taxon>
        <taxon>Eubacteriales</taxon>
        <taxon>Eubacteriaceae</taxon>
        <taxon>Eubacterium</taxon>
    </lineage>
</organism>
<dbReference type="Proteomes" id="UP000218387">
    <property type="component" value="Chromosome"/>
</dbReference>
<dbReference type="Pfam" id="PF25708">
    <property type="entry name" value="Phage_T7_Gp5_9"/>
    <property type="match status" value="1"/>
</dbReference>
<evidence type="ECO:0000313" key="1">
    <source>
        <dbReference type="EMBL" id="QCT71100.1"/>
    </source>
</evidence>
<proteinExistence type="predicted"/>
<dbReference type="InterPro" id="IPR058007">
    <property type="entry name" value="Gp5.9"/>
</dbReference>
<sequence length="59" mass="7070">MSKEYIIAEEELRDLLENRAKLWALECAGVDNWEWYDEARSNIEETPEDLSTLYMEVEE</sequence>
<accession>A0A4P9C6R2</accession>
<dbReference type="EMBL" id="CP029487">
    <property type="protein sequence ID" value="QCT71100.1"/>
    <property type="molecule type" value="Genomic_DNA"/>
</dbReference>
<name>A0A4P9C6R2_EUBML</name>
<protein>
    <submittedName>
        <fullName evidence="1">Uncharacterized protein</fullName>
    </submittedName>
</protein>
<dbReference type="KEGG" id="emt:CPZ25_007095"/>
<keyword evidence="2" id="KW-1185">Reference proteome</keyword>
<dbReference type="AlphaFoldDB" id="A0A4P9C6R2"/>
<gene>
    <name evidence="1" type="ORF">CPZ25_007095</name>
</gene>